<evidence type="ECO:0000313" key="2">
    <source>
        <dbReference type="EMBL" id="CAL1571639.1"/>
    </source>
</evidence>
<accession>A0AAV2J912</accession>
<evidence type="ECO:0000313" key="3">
    <source>
        <dbReference type="Proteomes" id="UP001497482"/>
    </source>
</evidence>
<feature type="region of interest" description="Disordered" evidence="1">
    <location>
        <begin position="1"/>
        <end position="89"/>
    </location>
</feature>
<sequence>MRLQPGRDAVADTVTTERRNSSYPPSQSAWRKLLDHGENLSPQEPSPREGPRWTGTVWKKSASADFPPSNPWWPLTSIPHSGPQCPRPH</sequence>
<dbReference type="AlphaFoldDB" id="A0AAV2J912"/>
<proteinExistence type="predicted"/>
<protein>
    <submittedName>
        <fullName evidence="2">Uncharacterized protein</fullName>
    </submittedName>
</protein>
<keyword evidence="3" id="KW-1185">Reference proteome</keyword>
<reference evidence="2 3" key="1">
    <citation type="submission" date="2024-04" db="EMBL/GenBank/DDBJ databases">
        <authorList>
            <person name="Waldvogel A.-M."/>
            <person name="Schoenle A."/>
        </authorList>
    </citation>
    <scope>NUCLEOTIDE SEQUENCE [LARGE SCALE GENOMIC DNA]</scope>
</reference>
<evidence type="ECO:0000256" key="1">
    <source>
        <dbReference type="SAM" id="MobiDB-lite"/>
    </source>
</evidence>
<dbReference type="EMBL" id="OZ035832">
    <property type="protein sequence ID" value="CAL1571639.1"/>
    <property type="molecule type" value="Genomic_DNA"/>
</dbReference>
<dbReference type="Proteomes" id="UP001497482">
    <property type="component" value="Chromosome 10"/>
</dbReference>
<gene>
    <name evidence="2" type="ORF">KC01_LOCUS3739</name>
</gene>
<name>A0AAV2J912_KNICA</name>
<organism evidence="2 3">
    <name type="scientific">Knipowitschia caucasica</name>
    <name type="common">Caucasian dwarf goby</name>
    <name type="synonym">Pomatoschistus caucasicus</name>
    <dbReference type="NCBI Taxonomy" id="637954"/>
    <lineage>
        <taxon>Eukaryota</taxon>
        <taxon>Metazoa</taxon>
        <taxon>Chordata</taxon>
        <taxon>Craniata</taxon>
        <taxon>Vertebrata</taxon>
        <taxon>Euteleostomi</taxon>
        <taxon>Actinopterygii</taxon>
        <taxon>Neopterygii</taxon>
        <taxon>Teleostei</taxon>
        <taxon>Neoteleostei</taxon>
        <taxon>Acanthomorphata</taxon>
        <taxon>Gobiaria</taxon>
        <taxon>Gobiiformes</taxon>
        <taxon>Gobioidei</taxon>
        <taxon>Gobiidae</taxon>
        <taxon>Gobiinae</taxon>
        <taxon>Knipowitschia</taxon>
    </lineage>
</organism>